<protein>
    <submittedName>
        <fullName evidence="1">Dynactin subunit 3</fullName>
    </submittedName>
</protein>
<gene>
    <name evidence="1" type="ORF">EWB00_008183</name>
</gene>
<name>A0A4Z2CRU9_SCHJA</name>
<dbReference type="GO" id="GO:0061640">
    <property type="term" value="P:cytoskeleton-dependent cytokinesis"/>
    <property type="evidence" value="ECO:0007669"/>
    <property type="project" value="InterPro"/>
</dbReference>
<proteinExistence type="predicted"/>
<dbReference type="AlphaFoldDB" id="A0A4Z2CRU9"/>
<dbReference type="GO" id="GO:0005869">
    <property type="term" value="C:dynactin complex"/>
    <property type="evidence" value="ECO:0007669"/>
    <property type="project" value="InterPro"/>
</dbReference>
<sequence length="188" mass="21775">MSAMNIETLENRLCELERLVFGCNKPVRKSTFECEKNLVDQLYELYSAMSVAEKRSVSSKLLSRINEIQKYIDPNFMEDDILLTKSKIEIILAQKDRIQNIGNDLENISKLRDCLNHPAFGEISTLKKKFEDLRMVHNDQYAVSEKLIADTQALLNTYHNLIRDTSKLFIYWNLRVSATTTSMSPCDE</sequence>
<evidence type="ECO:0000313" key="1">
    <source>
        <dbReference type="EMBL" id="TNN06730.1"/>
    </source>
</evidence>
<dbReference type="PANTHER" id="PTHR28360:SF1">
    <property type="entry name" value="DYNACTIN SUBUNIT 3"/>
    <property type="match status" value="1"/>
</dbReference>
<dbReference type="Pfam" id="PF07426">
    <property type="entry name" value="Dynactin_p22"/>
    <property type="match status" value="1"/>
</dbReference>
<dbReference type="EMBL" id="SKCS01000451">
    <property type="protein sequence ID" value="TNN06730.1"/>
    <property type="molecule type" value="Genomic_DNA"/>
</dbReference>
<dbReference type="Proteomes" id="UP000311919">
    <property type="component" value="Unassembled WGS sequence"/>
</dbReference>
<dbReference type="PANTHER" id="PTHR28360">
    <property type="entry name" value="DYNACTIN SUBUNIT 3"/>
    <property type="match status" value="1"/>
</dbReference>
<keyword evidence="2" id="KW-1185">Reference proteome</keyword>
<organism evidence="1 2">
    <name type="scientific">Schistosoma japonicum</name>
    <name type="common">Blood fluke</name>
    <dbReference type="NCBI Taxonomy" id="6182"/>
    <lineage>
        <taxon>Eukaryota</taxon>
        <taxon>Metazoa</taxon>
        <taxon>Spiralia</taxon>
        <taxon>Lophotrochozoa</taxon>
        <taxon>Platyhelminthes</taxon>
        <taxon>Trematoda</taxon>
        <taxon>Digenea</taxon>
        <taxon>Strigeidida</taxon>
        <taxon>Schistosomatoidea</taxon>
        <taxon>Schistosomatidae</taxon>
        <taxon>Schistosoma</taxon>
    </lineage>
</organism>
<dbReference type="InterPro" id="IPR009991">
    <property type="entry name" value="DCTN3"/>
</dbReference>
<dbReference type="STRING" id="6182.A0A4Z2CRU9"/>
<comment type="caution">
    <text evidence="1">The sequence shown here is derived from an EMBL/GenBank/DDBJ whole genome shotgun (WGS) entry which is preliminary data.</text>
</comment>
<dbReference type="OrthoDB" id="16729at2759"/>
<evidence type="ECO:0000313" key="2">
    <source>
        <dbReference type="Proteomes" id="UP000311919"/>
    </source>
</evidence>
<reference evidence="1 2" key="1">
    <citation type="submission" date="2019-03" db="EMBL/GenBank/DDBJ databases">
        <title>An improved genome assembly of the fluke Schistosoma japonicum.</title>
        <authorList>
            <person name="Hu W."/>
            <person name="Luo F."/>
            <person name="Yin M."/>
            <person name="Mo X."/>
            <person name="Sun C."/>
            <person name="Wu Q."/>
            <person name="Zhu B."/>
            <person name="Xiang M."/>
            <person name="Wang J."/>
            <person name="Wang Y."/>
            <person name="Zhang T."/>
            <person name="Xu B."/>
            <person name="Zheng H."/>
            <person name="Feng Z."/>
        </authorList>
    </citation>
    <scope>NUCLEOTIDE SEQUENCE [LARGE SCALE GENOMIC DNA]</scope>
    <source>
        <strain evidence="1">HuSjv2</strain>
        <tissue evidence="1">Worms</tissue>
    </source>
</reference>
<accession>A0A4Z2CRU9</accession>